<organism evidence="1 2">
    <name type="scientific">Auriscalpium vulgare</name>
    <dbReference type="NCBI Taxonomy" id="40419"/>
    <lineage>
        <taxon>Eukaryota</taxon>
        <taxon>Fungi</taxon>
        <taxon>Dikarya</taxon>
        <taxon>Basidiomycota</taxon>
        <taxon>Agaricomycotina</taxon>
        <taxon>Agaricomycetes</taxon>
        <taxon>Russulales</taxon>
        <taxon>Auriscalpiaceae</taxon>
        <taxon>Auriscalpium</taxon>
    </lineage>
</organism>
<evidence type="ECO:0000313" key="1">
    <source>
        <dbReference type="EMBL" id="KAI0045451.1"/>
    </source>
</evidence>
<dbReference type="Proteomes" id="UP000814033">
    <property type="component" value="Unassembled WGS sequence"/>
</dbReference>
<reference evidence="1" key="2">
    <citation type="journal article" date="2022" name="New Phytol.">
        <title>Evolutionary transition to the ectomycorrhizal habit in the genomes of a hyperdiverse lineage of mushroom-forming fungi.</title>
        <authorList>
            <person name="Looney B."/>
            <person name="Miyauchi S."/>
            <person name="Morin E."/>
            <person name="Drula E."/>
            <person name="Courty P.E."/>
            <person name="Kohler A."/>
            <person name="Kuo A."/>
            <person name="LaButti K."/>
            <person name="Pangilinan J."/>
            <person name="Lipzen A."/>
            <person name="Riley R."/>
            <person name="Andreopoulos W."/>
            <person name="He G."/>
            <person name="Johnson J."/>
            <person name="Nolan M."/>
            <person name="Tritt A."/>
            <person name="Barry K.W."/>
            <person name="Grigoriev I.V."/>
            <person name="Nagy L.G."/>
            <person name="Hibbett D."/>
            <person name="Henrissat B."/>
            <person name="Matheny P.B."/>
            <person name="Labbe J."/>
            <person name="Martin F.M."/>
        </authorList>
    </citation>
    <scope>NUCLEOTIDE SEQUENCE</scope>
    <source>
        <strain evidence="1">FP105234-sp</strain>
    </source>
</reference>
<dbReference type="EMBL" id="MU275951">
    <property type="protein sequence ID" value="KAI0045451.1"/>
    <property type="molecule type" value="Genomic_DNA"/>
</dbReference>
<evidence type="ECO:0000313" key="2">
    <source>
        <dbReference type="Proteomes" id="UP000814033"/>
    </source>
</evidence>
<proteinExistence type="predicted"/>
<comment type="caution">
    <text evidence="1">The sequence shown here is derived from an EMBL/GenBank/DDBJ whole genome shotgun (WGS) entry which is preliminary data.</text>
</comment>
<keyword evidence="2" id="KW-1185">Reference proteome</keyword>
<sequence length="360" mass="40459">MAQPSTPPRKSVDRHEPQDPGSRDDVFGRVTPAGGARRRLVYPVESPTTRAPEGQDPDGRPLPILQKGNHYDLFNVEQTPPAPSTKLQLKQFEGSNRRLSEFIWWTVPRNRLATAYASGALTGTRGPTPSNYDLPPEDRVESFIPAPRLVTQFQFDVYKEIQKIPIDPKNPFHYGFFAGFYSLYTMRNLSREIFSEQDSEDYVFNCLIRPAVAIANACSAGCIPDPEDEPIVGVYASSAISTQDGNIPDGIIAGPKHYFHTKPRGKVIISENLYPLKCAFQILCQLAQFPDVRAGVITSLNATMFYYLYIDKNGKRWLLISPVYDISRDPVLFYFVVWIRLAMYGVEGRMEPDISGSQAL</sequence>
<name>A0ACB8RP84_9AGAM</name>
<reference evidence="1" key="1">
    <citation type="submission" date="2021-02" db="EMBL/GenBank/DDBJ databases">
        <authorList>
            <consortium name="DOE Joint Genome Institute"/>
            <person name="Ahrendt S."/>
            <person name="Looney B.P."/>
            <person name="Miyauchi S."/>
            <person name="Morin E."/>
            <person name="Drula E."/>
            <person name="Courty P.E."/>
            <person name="Chicoki N."/>
            <person name="Fauchery L."/>
            <person name="Kohler A."/>
            <person name="Kuo A."/>
            <person name="Labutti K."/>
            <person name="Pangilinan J."/>
            <person name="Lipzen A."/>
            <person name="Riley R."/>
            <person name="Andreopoulos W."/>
            <person name="He G."/>
            <person name="Johnson J."/>
            <person name="Barry K.W."/>
            <person name="Grigoriev I.V."/>
            <person name="Nagy L."/>
            <person name="Hibbett D."/>
            <person name="Henrissat B."/>
            <person name="Matheny P.B."/>
            <person name="Labbe J."/>
            <person name="Martin F."/>
        </authorList>
    </citation>
    <scope>NUCLEOTIDE SEQUENCE</scope>
    <source>
        <strain evidence="1">FP105234-sp</strain>
    </source>
</reference>
<gene>
    <name evidence="1" type="ORF">FA95DRAFT_1619286</name>
</gene>
<accession>A0ACB8RP84</accession>
<protein>
    <submittedName>
        <fullName evidence="1">Uncharacterized protein</fullName>
    </submittedName>
</protein>